<dbReference type="AlphaFoldDB" id="A0A1X0NP70"/>
<reference evidence="2 3" key="1">
    <citation type="submission" date="2017-03" db="EMBL/GenBank/DDBJ databases">
        <title>An alternative strategy for trypanosome survival in the mammalian bloodstream revealed through genome and transcriptome analysis of the ubiquitous bovine parasite Trypanosoma (Megatrypanum) theileri.</title>
        <authorList>
            <person name="Kelly S."/>
            <person name="Ivens A."/>
            <person name="Mott A."/>
            <person name="O'Neill E."/>
            <person name="Emms D."/>
            <person name="Macleod O."/>
            <person name="Voorheis P."/>
            <person name="Matthews J."/>
            <person name="Matthews K."/>
            <person name="Carrington M."/>
        </authorList>
    </citation>
    <scope>NUCLEOTIDE SEQUENCE [LARGE SCALE GENOMIC DNA]</scope>
    <source>
        <strain evidence="2">Edinburgh</strain>
    </source>
</reference>
<gene>
    <name evidence="2" type="ORF">TM35_000311450</name>
</gene>
<keyword evidence="3" id="KW-1185">Reference proteome</keyword>
<feature type="region of interest" description="Disordered" evidence="1">
    <location>
        <begin position="64"/>
        <end position="142"/>
    </location>
</feature>
<feature type="compositionally biased region" description="Polar residues" evidence="1">
    <location>
        <begin position="68"/>
        <end position="90"/>
    </location>
</feature>
<dbReference type="Proteomes" id="UP000192257">
    <property type="component" value="Unassembled WGS sequence"/>
</dbReference>
<evidence type="ECO:0000256" key="1">
    <source>
        <dbReference type="SAM" id="MobiDB-lite"/>
    </source>
</evidence>
<protein>
    <submittedName>
        <fullName evidence="2">Uncharacterized protein</fullName>
    </submittedName>
</protein>
<name>A0A1X0NP70_9TRYP</name>
<dbReference type="EMBL" id="NBCO01000031">
    <property type="protein sequence ID" value="ORC85959.1"/>
    <property type="molecule type" value="Genomic_DNA"/>
</dbReference>
<organism evidence="2 3">
    <name type="scientific">Trypanosoma theileri</name>
    <dbReference type="NCBI Taxonomy" id="67003"/>
    <lineage>
        <taxon>Eukaryota</taxon>
        <taxon>Discoba</taxon>
        <taxon>Euglenozoa</taxon>
        <taxon>Kinetoplastea</taxon>
        <taxon>Metakinetoplastina</taxon>
        <taxon>Trypanosomatida</taxon>
        <taxon>Trypanosomatidae</taxon>
        <taxon>Trypanosoma</taxon>
    </lineage>
</organism>
<dbReference type="VEuPathDB" id="TriTrypDB:TM35_000311450"/>
<sequence>MEPNTSMNCATLCHHLMIGFTMARNTDFQQAFKKALAHFSFEWAAVEEKKSLLYDQYKCTGPGDAKTNDTNLPLNPWVNNTNEKNASTIAGDSEATGRKASTTRGSTTATRSKRDSGGEIAATNSAGASQYKRGVRQMPEFP</sequence>
<evidence type="ECO:0000313" key="3">
    <source>
        <dbReference type="Proteomes" id="UP000192257"/>
    </source>
</evidence>
<evidence type="ECO:0000313" key="2">
    <source>
        <dbReference type="EMBL" id="ORC85959.1"/>
    </source>
</evidence>
<dbReference type="RefSeq" id="XP_028880025.1">
    <property type="nucleotide sequence ID" value="XM_029028626.1"/>
</dbReference>
<proteinExistence type="predicted"/>
<dbReference type="GeneID" id="39988406"/>
<feature type="compositionally biased region" description="Low complexity" evidence="1">
    <location>
        <begin position="98"/>
        <end position="110"/>
    </location>
</feature>
<accession>A0A1X0NP70</accession>
<comment type="caution">
    <text evidence="2">The sequence shown here is derived from an EMBL/GenBank/DDBJ whole genome shotgun (WGS) entry which is preliminary data.</text>
</comment>